<sequence length="162" mass="18131">MEIKSLDDLFLHTLQDVYYAEKTIVKSLPKMSKKVTSPELKKAFDKHLEETKGQVTRLETVFEMLGKKAKAEKCPAIEGIVKEAEELMEEIEDAETLDAALLAAAQAVEHYEISRYGTLVSWAETLKHADVIEHLQATLDEEKKTDAALSKLGESKLNKKAA</sequence>
<evidence type="ECO:0000313" key="2">
    <source>
        <dbReference type="EMBL" id="NDV89063.1"/>
    </source>
</evidence>
<dbReference type="EMBL" id="JAAAMJ010000026">
    <property type="protein sequence ID" value="NDV89063.1"/>
    <property type="molecule type" value="Genomic_DNA"/>
</dbReference>
<dbReference type="Gene3D" id="1.20.1260.10">
    <property type="match status" value="1"/>
</dbReference>
<keyword evidence="3" id="KW-1185">Reference proteome</keyword>
<dbReference type="InterPro" id="IPR010287">
    <property type="entry name" value="DUF892_YciF-like"/>
</dbReference>
<dbReference type="InterPro" id="IPR009078">
    <property type="entry name" value="Ferritin-like_SF"/>
</dbReference>
<evidence type="ECO:0000256" key="1">
    <source>
        <dbReference type="SAM" id="Coils"/>
    </source>
</evidence>
<dbReference type="PANTHER" id="PTHR30565:SF9">
    <property type="entry name" value="PROTEIN YCIF"/>
    <property type="match status" value="1"/>
</dbReference>
<dbReference type="PANTHER" id="PTHR30565">
    <property type="entry name" value="PROTEIN YCIF"/>
    <property type="match status" value="1"/>
</dbReference>
<dbReference type="AlphaFoldDB" id="A0A6L9MML8"/>
<keyword evidence="1" id="KW-0175">Coiled coil</keyword>
<dbReference type="Proteomes" id="UP000476332">
    <property type="component" value="Unassembled WGS sequence"/>
</dbReference>
<evidence type="ECO:0000313" key="3">
    <source>
        <dbReference type="Proteomes" id="UP000476332"/>
    </source>
</evidence>
<comment type="caution">
    <text evidence="2">The sequence shown here is derived from an EMBL/GenBank/DDBJ whole genome shotgun (WGS) entry which is preliminary data.</text>
</comment>
<dbReference type="InterPro" id="IPR012347">
    <property type="entry name" value="Ferritin-like"/>
</dbReference>
<organism evidence="2 3">
    <name type="scientific">Aurantimonas aggregata</name>
    <dbReference type="NCBI Taxonomy" id="2047720"/>
    <lineage>
        <taxon>Bacteria</taxon>
        <taxon>Pseudomonadati</taxon>
        <taxon>Pseudomonadota</taxon>
        <taxon>Alphaproteobacteria</taxon>
        <taxon>Hyphomicrobiales</taxon>
        <taxon>Aurantimonadaceae</taxon>
        <taxon>Aurantimonas</taxon>
    </lineage>
</organism>
<dbReference type="RefSeq" id="WP_163045915.1">
    <property type="nucleotide sequence ID" value="NZ_JAAAMJ010000026.1"/>
</dbReference>
<dbReference type="InterPro" id="IPR047114">
    <property type="entry name" value="YciF"/>
</dbReference>
<gene>
    <name evidence="2" type="ORF">GTW51_20520</name>
</gene>
<accession>A0A6L9MML8</accession>
<feature type="coiled-coil region" evidence="1">
    <location>
        <begin position="77"/>
        <end position="104"/>
    </location>
</feature>
<dbReference type="SUPFAM" id="SSF47240">
    <property type="entry name" value="Ferritin-like"/>
    <property type="match status" value="1"/>
</dbReference>
<reference evidence="2 3" key="1">
    <citation type="submission" date="2020-01" db="EMBL/GenBank/DDBJ databases">
        <title>Genomes of bacteria type strains.</title>
        <authorList>
            <person name="Chen J."/>
            <person name="Zhu S."/>
            <person name="Chen J."/>
        </authorList>
    </citation>
    <scope>NUCLEOTIDE SEQUENCE [LARGE SCALE GENOMIC DNA]</scope>
    <source>
        <strain evidence="2 3">KCTC 52919</strain>
    </source>
</reference>
<name>A0A6L9MML8_9HYPH</name>
<proteinExistence type="predicted"/>
<dbReference type="Pfam" id="PF05974">
    <property type="entry name" value="DUF892"/>
    <property type="match status" value="1"/>
</dbReference>
<protein>
    <submittedName>
        <fullName evidence="2">DUF892 family protein</fullName>
    </submittedName>
</protein>